<protein>
    <submittedName>
        <fullName evidence="3">Uncharacterized protein</fullName>
    </submittedName>
</protein>
<gene>
    <name evidence="3" type="ORF">EPI10_005754</name>
</gene>
<name>A0A5B6WRQ5_9ROSI</name>
<feature type="region of interest" description="Disordered" evidence="2">
    <location>
        <begin position="24"/>
        <end position="47"/>
    </location>
</feature>
<feature type="coiled-coil region" evidence="1">
    <location>
        <begin position="55"/>
        <end position="82"/>
    </location>
</feature>
<keyword evidence="1" id="KW-0175">Coiled coil</keyword>
<sequence>MDNDHNPISTIHLIKETDRTTIKCSINPTKPNQQAPKPPQPESSNSLENFLKAYMVKNDVLIQSQEETLKNLENQMGQLATKLHCRP</sequence>
<proteinExistence type="predicted"/>
<keyword evidence="4" id="KW-1185">Reference proteome</keyword>
<evidence type="ECO:0000313" key="3">
    <source>
        <dbReference type="EMBL" id="KAA3483595.1"/>
    </source>
</evidence>
<dbReference type="Proteomes" id="UP000325315">
    <property type="component" value="Unassembled WGS sequence"/>
</dbReference>
<dbReference type="EMBL" id="SMMG02000002">
    <property type="protein sequence ID" value="KAA3483595.1"/>
    <property type="molecule type" value="Genomic_DNA"/>
</dbReference>
<comment type="caution">
    <text evidence="3">The sequence shown here is derived from an EMBL/GenBank/DDBJ whole genome shotgun (WGS) entry which is preliminary data.</text>
</comment>
<organism evidence="3 4">
    <name type="scientific">Gossypium australe</name>
    <dbReference type="NCBI Taxonomy" id="47621"/>
    <lineage>
        <taxon>Eukaryota</taxon>
        <taxon>Viridiplantae</taxon>
        <taxon>Streptophyta</taxon>
        <taxon>Embryophyta</taxon>
        <taxon>Tracheophyta</taxon>
        <taxon>Spermatophyta</taxon>
        <taxon>Magnoliopsida</taxon>
        <taxon>eudicotyledons</taxon>
        <taxon>Gunneridae</taxon>
        <taxon>Pentapetalae</taxon>
        <taxon>rosids</taxon>
        <taxon>malvids</taxon>
        <taxon>Malvales</taxon>
        <taxon>Malvaceae</taxon>
        <taxon>Malvoideae</taxon>
        <taxon>Gossypium</taxon>
    </lineage>
</organism>
<accession>A0A5B6WRQ5</accession>
<dbReference type="OrthoDB" id="1750494at2759"/>
<evidence type="ECO:0000256" key="2">
    <source>
        <dbReference type="SAM" id="MobiDB-lite"/>
    </source>
</evidence>
<evidence type="ECO:0000313" key="4">
    <source>
        <dbReference type="Proteomes" id="UP000325315"/>
    </source>
</evidence>
<dbReference type="AlphaFoldDB" id="A0A5B6WRQ5"/>
<evidence type="ECO:0000256" key="1">
    <source>
        <dbReference type="SAM" id="Coils"/>
    </source>
</evidence>
<reference evidence="3" key="1">
    <citation type="submission" date="2019-08" db="EMBL/GenBank/DDBJ databases">
        <authorList>
            <person name="Liu F."/>
        </authorList>
    </citation>
    <scope>NUCLEOTIDE SEQUENCE [LARGE SCALE GENOMIC DNA]</scope>
    <source>
        <strain evidence="3">PA1801</strain>
        <tissue evidence="3">Leaf</tissue>
    </source>
</reference>